<evidence type="ECO:0000313" key="1">
    <source>
        <dbReference type="EMBL" id="RIB22689.1"/>
    </source>
</evidence>
<proteinExistence type="predicted"/>
<organism evidence="1 2">
    <name type="scientific">Gigaspora rosea</name>
    <dbReference type="NCBI Taxonomy" id="44941"/>
    <lineage>
        <taxon>Eukaryota</taxon>
        <taxon>Fungi</taxon>
        <taxon>Fungi incertae sedis</taxon>
        <taxon>Mucoromycota</taxon>
        <taxon>Glomeromycotina</taxon>
        <taxon>Glomeromycetes</taxon>
        <taxon>Diversisporales</taxon>
        <taxon>Gigasporaceae</taxon>
        <taxon>Gigaspora</taxon>
    </lineage>
</organism>
<accession>A0A397VNZ0</accession>
<protein>
    <recommendedName>
        <fullName evidence="3">CCHC-type domain-containing protein</fullName>
    </recommendedName>
</protein>
<reference evidence="1 2" key="1">
    <citation type="submission" date="2018-06" db="EMBL/GenBank/DDBJ databases">
        <title>Comparative genomics reveals the genomic features of Rhizophagus irregularis, R. cerebriforme, R. diaphanum and Gigaspora rosea, and their symbiotic lifestyle signature.</title>
        <authorList>
            <person name="Morin E."/>
            <person name="San Clemente H."/>
            <person name="Chen E.C.H."/>
            <person name="De La Providencia I."/>
            <person name="Hainaut M."/>
            <person name="Kuo A."/>
            <person name="Kohler A."/>
            <person name="Murat C."/>
            <person name="Tang N."/>
            <person name="Roy S."/>
            <person name="Loubradou J."/>
            <person name="Henrissat B."/>
            <person name="Grigoriev I.V."/>
            <person name="Corradi N."/>
            <person name="Roux C."/>
            <person name="Martin F.M."/>
        </authorList>
    </citation>
    <scope>NUCLEOTIDE SEQUENCE [LARGE SCALE GENOMIC DNA]</scope>
    <source>
        <strain evidence="1 2">DAOM 194757</strain>
    </source>
</reference>
<comment type="caution">
    <text evidence="1">The sequence shown here is derived from an EMBL/GenBank/DDBJ whole genome shotgun (WGS) entry which is preliminary data.</text>
</comment>
<dbReference type="STRING" id="44941.A0A397VNZ0"/>
<dbReference type="AlphaFoldDB" id="A0A397VNZ0"/>
<evidence type="ECO:0000313" key="2">
    <source>
        <dbReference type="Proteomes" id="UP000266673"/>
    </source>
</evidence>
<dbReference type="Proteomes" id="UP000266673">
    <property type="component" value="Unassembled WGS sequence"/>
</dbReference>
<dbReference type="EMBL" id="QKWP01000297">
    <property type="protein sequence ID" value="RIB22689.1"/>
    <property type="molecule type" value="Genomic_DNA"/>
</dbReference>
<evidence type="ECO:0008006" key="3">
    <source>
        <dbReference type="Google" id="ProtNLM"/>
    </source>
</evidence>
<keyword evidence="2" id="KW-1185">Reference proteome</keyword>
<gene>
    <name evidence="1" type="ORF">C2G38_2173296</name>
</gene>
<name>A0A397VNZ0_9GLOM</name>
<sequence length="215" mass="24840">MLKAQCKQMNENHDLEDNNKSKSDDVKFVEDDYESSMLNLYSMMQGLDLDSVHEVWTRWYNNVLLNPQEEVAITVCSNQQASNNEFIFEHQIATNFDMLNEFDIFINYQRLLDKICQEDELNTLLLDWIKEKETKIYNKQLDHEISISNPYQVHTEGAQKKRLKSALDDVSNAIANKQCNSKTDKDIGGQGKCVCSNCKSTGHNARTCDLKKNKS</sequence>
<dbReference type="OrthoDB" id="2483836at2759"/>